<proteinExistence type="inferred from homology"/>
<protein>
    <recommendedName>
        <fullName evidence="6">BolA-like protein</fullName>
    </recommendedName>
</protein>
<comment type="caution">
    <text evidence="4">The sequence shown here is derived from an EMBL/GenBank/DDBJ whole genome shotgun (WGS) entry which is preliminary data.</text>
</comment>
<keyword evidence="5" id="KW-1185">Reference proteome</keyword>
<sequence length="135" mass="14290">MDLGAAIYIRLTKDVVLNPALVEVVDMSGGCGGMFGVTVVSDAFQGLIPIKRHRMVHTVLGKEIKDLHAITLSLFTVPQYKVKNPDWIPAAQPNQGDDSAVAPSKGGGDQSGTALDNVPPPLLSKDAVTDKTIKQ</sequence>
<dbReference type="Pfam" id="PF01722">
    <property type="entry name" value="BolA"/>
    <property type="match status" value="1"/>
</dbReference>
<dbReference type="OrthoDB" id="4983at2759"/>
<name>A0A9W8H2F9_9FUNG</name>
<evidence type="ECO:0000256" key="3">
    <source>
        <dbReference type="SAM" id="MobiDB-lite"/>
    </source>
</evidence>
<dbReference type="GO" id="GO:0005759">
    <property type="term" value="C:mitochondrial matrix"/>
    <property type="evidence" value="ECO:0007669"/>
    <property type="project" value="TreeGrafter"/>
</dbReference>
<feature type="region of interest" description="Disordered" evidence="3">
    <location>
        <begin position="86"/>
        <end position="135"/>
    </location>
</feature>
<dbReference type="InterPro" id="IPR052275">
    <property type="entry name" value="Mt_Fe-S_assembly_factor"/>
</dbReference>
<dbReference type="PANTHER" id="PTHR46188:SF1">
    <property type="entry name" value="BOLA-LIKE PROTEIN 3"/>
    <property type="match status" value="1"/>
</dbReference>
<comment type="similarity">
    <text evidence="1 2">Belongs to the BolA/IbaG family.</text>
</comment>
<dbReference type="AlphaFoldDB" id="A0A9W8H2F9"/>
<evidence type="ECO:0000313" key="4">
    <source>
        <dbReference type="EMBL" id="KAJ2756515.1"/>
    </source>
</evidence>
<gene>
    <name evidence="4" type="ORF">GGI19_000789</name>
</gene>
<reference evidence="4" key="1">
    <citation type="submission" date="2022-07" db="EMBL/GenBank/DDBJ databases">
        <title>Phylogenomic reconstructions and comparative analyses of Kickxellomycotina fungi.</title>
        <authorList>
            <person name="Reynolds N.K."/>
            <person name="Stajich J.E."/>
            <person name="Barry K."/>
            <person name="Grigoriev I.V."/>
            <person name="Crous P."/>
            <person name="Smith M.E."/>
        </authorList>
    </citation>
    <scope>NUCLEOTIDE SEQUENCE</scope>
    <source>
        <strain evidence="4">BCRC 34297</strain>
    </source>
</reference>
<evidence type="ECO:0000313" key="5">
    <source>
        <dbReference type="Proteomes" id="UP001140011"/>
    </source>
</evidence>
<dbReference type="EMBL" id="JANBUH010000024">
    <property type="protein sequence ID" value="KAJ2756515.1"/>
    <property type="molecule type" value="Genomic_DNA"/>
</dbReference>
<dbReference type="SUPFAM" id="SSF82657">
    <property type="entry name" value="BolA-like"/>
    <property type="match status" value="1"/>
</dbReference>
<dbReference type="Proteomes" id="UP001140011">
    <property type="component" value="Unassembled WGS sequence"/>
</dbReference>
<dbReference type="Gene3D" id="3.10.20.90">
    <property type="entry name" value="Phosphatidylinositol 3-kinase Catalytic Subunit, Chain A, domain 1"/>
    <property type="match status" value="1"/>
</dbReference>
<evidence type="ECO:0008006" key="6">
    <source>
        <dbReference type="Google" id="ProtNLM"/>
    </source>
</evidence>
<evidence type="ECO:0000256" key="1">
    <source>
        <dbReference type="ARBA" id="ARBA00005578"/>
    </source>
</evidence>
<dbReference type="InterPro" id="IPR002634">
    <property type="entry name" value="BolA"/>
</dbReference>
<dbReference type="PANTHER" id="PTHR46188">
    <property type="entry name" value="BOLA-LIKE PROTEIN 3"/>
    <property type="match status" value="1"/>
</dbReference>
<dbReference type="InterPro" id="IPR036065">
    <property type="entry name" value="BolA-like_sf"/>
</dbReference>
<organism evidence="4 5">
    <name type="scientific">Coemansia pectinata</name>
    <dbReference type="NCBI Taxonomy" id="1052879"/>
    <lineage>
        <taxon>Eukaryota</taxon>
        <taxon>Fungi</taxon>
        <taxon>Fungi incertae sedis</taxon>
        <taxon>Zoopagomycota</taxon>
        <taxon>Kickxellomycotina</taxon>
        <taxon>Kickxellomycetes</taxon>
        <taxon>Kickxellales</taxon>
        <taxon>Kickxellaceae</taxon>
        <taxon>Coemansia</taxon>
    </lineage>
</organism>
<accession>A0A9W8H2F9</accession>
<evidence type="ECO:0000256" key="2">
    <source>
        <dbReference type="RuleBase" id="RU003860"/>
    </source>
</evidence>